<reference evidence="8" key="2">
    <citation type="submission" date="2021-10" db="EMBL/GenBank/DDBJ databases">
        <title>Phylogenomics reveals ancestral predisposition of the termite-cultivated fungus Termitomyces towards a domesticated lifestyle.</title>
        <authorList>
            <person name="Auxier B."/>
            <person name="Grum-Grzhimaylo A."/>
            <person name="Cardenas M.E."/>
            <person name="Lodge J.D."/>
            <person name="Laessoe T."/>
            <person name="Pedersen O."/>
            <person name="Smith M.E."/>
            <person name="Kuyper T.W."/>
            <person name="Franco-Molano E.A."/>
            <person name="Baroni T.J."/>
            <person name="Aanen D.K."/>
        </authorList>
    </citation>
    <scope>NUCLEOTIDE SEQUENCE</scope>
    <source>
        <strain evidence="8">AP01</strain>
        <tissue evidence="8">Mycelium</tissue>
    </source>
</reference>
<dbReference type="Proteomes" id="UP000775547">
    <property type="component" value="Unassembled WGS sequence"/>
</dbReference>
<reference evidence="8" key="1">
    <citation type="submission" date="2020-07" db="EMBL/GenBank/DDBJ databases">
        <authorList>
            <person name="Nieuwenhuis M."/>
            <person name="Van De Peppel L.J.J."/>
        </authorList>
    </citation>
    <scope>NUCLEOTIDE SEQUENCE</scope>
    <source>
        <strain evidence="8">AP01</strain>
        <tissue evidence="8">Mycelium</tissue>
    </source>
</reference>
<dbReference type="PANTHER" id="PTHR45629:SF7">
    <property type="entry name" value="DNA EXCISION REPAIR PROTEIN ERCC-6-RELATED"/>
    <property type="match status" value="1"/>
</dbReference>
<keyword evidence="2" id="KW-0547">Nucleotide-binding</keyword>
<dbReference type="GO" id="GO:0016787">
    <property type="term" value="F:hydrolase activity"/>
    <property type="evidence" value="ECO:0007669"/>
    <property type="project" value="UniProtKB-KW"/>
</dbReference>
<dbReference type="EMBL" id="JABCKV010000035">
    <property type="protein sequence ID" value="KAG5645623.1"/>
    <property type="molecule type" value="Genomic_DNA"/>
</dbReference>
<name>A0A9P7G8T8_9AGAR</name>
<keyword evidence="4" id="KW-0067">ATP-binding</keyword>
<protein>
    <recommendedName>
        <fullName evidence="7">Helicase ATP-binding domain-containing protein</fullName>
    </recommendedName>
</protein>
<keyword evidence="3" id="KW-0378">Hydrolase</keyword>
<evidence type="ECO:0000256" key="1">
    <source>
        <dbReference type="ARBA" id="ARBA00004123"/>
    </source>
</evidence>
<feature type="region of interest" description="Disordered" evidence="6">
    <location>
        <begin position="1"/>
        <end position="24"/>
    </location>
</feature>
<dbReference type="GO" id="GO:0005524">
    <property type="term" value="F:ATP binding"/>
    <property type="evidence" value="ECO:0007669"/>
    <property type="project" value="InterPro"/>
</dbReference>
<dbReference type="PANTHER" id="PTHR45629">
    <property type="entry name" value="SNF2/RAD54 FAMILY MEMBER"/>
    <property type="match status" value="1"/>
</dbReference>
<comment type="caution">
    <text evidence="8">The sequence shown here is derived from an EMBL/GenBank/DDBJ whole genome shotgun (WGS) entry which is preliminary data.</text>
</comment>
<evidence type="ECO:0000313" key="8">
    <source>
        <dbReference type="EMBL" id="KAG5645623.1"/>
    </source>
</evidence>
<dbReference type="SMART" id="SM00487">
    <property type="entry name" value="DEXDc"/>
    <property type="match status" value="1"/>
</dbReference>
<keyword evidence="5" id="KW-0539">Nucleus</keyword>
<evidence type="ECO:0000259" key="7">
    <source>
        <dbReference type="PROSITE" id="PS51192"/>
    </source>
</evidence>
<keyword evidence="9" id="KW-1185">Reference proteome</keyword>
<feature type="domain" description="Helicase ATP-binding" evidence="7">
    <location>
        <begin position="57"/>
        <end position="247"/>
    </location>
</feature>
<dbReference type="PROSITE" id="PS51192">
    <property type="entry name" value="HELICASE_ATP_BIND_1"/>
    <property type="match status" value="1"/>
</dbReference>
<evidence type="ECO:0000256" key="6">
    <source>
        <dbReference type="SAM" id="MobiDB-lite"/>
    </source>
</evidence>
<dbReference type="InterPro" id="IPR050496">
    <property type="entry name" value="SNF2_RAD54_helicase_repair"/>
</dbReference>
<evidence type="ECO:0000256" key="2">
    <source>
        <dbReference type="ARBA" id="ARBA00022741"/>
    </source>
</evidence>
<comment type="subcellular location">
    <subcellularLocation>
        <location evidence="1">Nucleus</location>
    </subcellularLocation>
</comment>
<dbReference type="FunFam" id="3.40.50.10810:FF:000019">
    <property type="entry name" value="DNA excision repair protein ERCC-6-like 2 isoform X1"/>
    <property type="match status" value="1"/>
</dbReference>
<dbReference type="AlphaFoldDB" id="A0A9P7G8T8"/>
<evidence type="ECO:0000256" key="4">
    <source>
        <dbReference type="ARBA" id="ARBA00022840"/>
    </source>
</evidence>
<dbReference type="InterPro" id="IPR038718">
    <property type="entry name" value="SNF2-like_sf"/>
</dbReference>
<evidence type="ECO:0000256" key="5">
    <source>
        <dbReference type="ARBA" id="ARBA00023242"/>
    </source>
</evidence>
<evidence type="ECO:0000256" key="3">
    <source>
        <dbReference type="ARBA" id="ARBA00022801"/>
    </source>
</evidence>
<accession>A0A9P7G8T8</accession>
<dbReference type="Gene3D" id="3.40.50.10810">
    <property type="entry name" value="Tandem AAA-ATPase domain"/>
    <property type="match status" value="1"/>
</dbReference>
<organism evidence="8 9">
    <name type="scientific">Asterophora parasitica</name>
    <dbReference type="NCBI Taxonomy" id="117018"/>
    <lineage>
        <taxon>Eukaryota</taxon>
        <taxon>Fungi</taxon>
        <taxon>Dikarya</taxon>
        <taxon>Basidiomycota</taxon>
        <taxon>Agaricomycotina</taxon>
        <taxon>Agaricomycetes</taxon>
        <taxon>Agaricomycetidae</taxon>
        <taxon>Agaricales</taxon>
        <taxon>Tricholomatineae</taxon>
        <taxon>Lyophyllaceae</taxon>
        <taxon>Asterophora</taxon>
    </lineage>
</organism>
<dbReference type="SUPFAM" id="SSF52540">
    <property type="entry name" value="P-loop containing nucleoside triphosphate hydrolases"/>
    <property type="match status" value="1"/>
</dbReference>
<dbReference type="InterPro" id="IPR000330">
    <property type="entry name" value="SNF2_N"/>
</dbReference>
<dbReference type="InterPro" id="IPR002464">
    <property type="entry name" value="DNA/RNA_helicase_DEAH_CS"/>
</dbReference>
<evidence type="ECO:0000313" key="9">
    <source>
        <dbReference type="Proteomes" id="UP000775547"/>
    </source>
</evidence>
<dbReference type="InterPro" id="IPR027417">
    <property type="entry name" value="P-loop_NTPase"/>
</dbReference>
<sequence>MNSHVVQRLNPRPGFALSPGQTRQGPMVLDEDKKIAVPAAINTYLRDYQRDGVKFFWRQYSDGRGGLLGDDMGLVIAFLSAIMDKKGVLTDKHRRKKHVSRLQDLKAWKKNRQLPPADATWPTCLIIAPSTVVHNWQREFQTWGYFEVGLYNGNRKEREPILRDFKLGRLDVVLTTFDLARRDIDILDSLPWSCIFVDEVHRVKNVSSKITVAYHRFLCNHRFGLTGTTIQNSYKEMWTILDWTNPGQLGASRQWQGYVVKPLTAGQSAGATEDERAKSLVGPKRFSVLNSSTHLRPFRLWRWF</sequence>
<dbReference type="PROSITE" id="PS00690">
    <property type="entry name" value="DEAH_ATP_HELICASE"/>
    <property type="match status" value="1"/>
</dbReference>
<gene>
    <name evidence="8" type="ORF">DXG03_005614</name>
</gene>
<dbReference type="InterPro" id="IPR014001">
    <property type="entry name" value="Helicase_ATP-bd"/>
</dbReference>
<dbReference type="Pfam" id="PF00176">
    <property type="entry name" value="SNF2-rel_dom"/>
    <property type="match status" value="1"/>
</dbReference>
<dbReference type="GO" id="GO:0005634">
    <property type="term" value="C:nucleus"/>
    <property type="evidence" value="ECO:0007669"/>
    <property type="project" value="UniProtKB-SubCell"/>
</dbReference>
<proteinExistence type="predicted"/>
<dbReference type="OrthoDB" id="413460at2759"/>